<protein>
    <submittedName>
        <fullName evidence="1">Uncharacterized protein</fullName>
    </submittedName>
</protein>
<name>A0A9Q1QDG5_9CARY</name>
<evidence type="ECO:0000313" key="1">
    <source>
        <dbReference type="EMBL" id="KAJ8438147.1"/>
    </source>
</evidence>
<gene>
    <name evidence="1" type="ORF">Cgig2_033026</name>
</gene>
<comment type="caution">
    <text evidence="1">The sequence shown here is derived from an EMBL/GenBank/DDBJ whole genome shotgun (WGS) entry which is preliminary data.</text>
</comment>
<reference evidence="1" key="1">
    <citation type="submission" date="2022-04" db="EMBL/GenBank/DDBJ databases">
        <title>Carnegiea gigantea Genome sequencing and assembly v2.</title>
        <authorList>
            <person name="Copetti D."/>
            <person name="Sanderson M.J."/>
            <person name="Burquez A."/>
            <person name="Wojciechowski M.F."/>
        </authorList>
    </citation>
    <scope>NUCLEOTIDE SEQUENCE</scope>
    <source>
        <strain evidence="1">SGP5-SGP5p</strain>
        <tissue evidence="1">Aerial part</tissue>
    </source>
</reference>
<evidence type="ECO:0000313" key="2">
    <source>
        <dbReference type="Proteomes" id="UP001153076"/>
    </source>
</evidence>
<dbReference type="Proteomes" id="UP001153076">
    <property type="component" value="Unassembled WGS sequence"/>
</dbReference>
<accession>A0A9Q1QDG5</accession>
<dbReference type="PANTHER" id="PTHR33210:SF16">
    <property type="entry name" value="OS04G0517000 PROTEIN"/>
    <property type="match status" value="1"/>
</dbReference>
<dbReference type="PANTHER" id="PTHR33210">
    <property type="entry name" value="PROTODERMAL FACTOR 1"/>
    <property type="match status" value="1"/>
</dbReference>
<dbReference type="EMBL" id="JAKOGI010000267">
    <property type="protein sequence ID" value="KAJ8438147.1"/>
    <property type="molecule type" value="Genomic_DNA"/>
</dbReference>
<proteinExistence type="predicted"/>
<keyword evidence="2" id="KW-1185">Reference proteome</keyword>
<dbReference type="InterPro" id="IPR039923">
    <property type="entry name" value="Protodermal_1"/>
</dbReference>
<sequence>MIRYWGSRREAWPRMVPQRSTVSKVFGSRAIERFRSDLTLLEAATRNDDVENPYARLLKQSTAALLNSFAREGFPYKAWEVKTLLLVGLVSEHSAAQQAQILKEANEASTQLGMEQLACEHLDPYQMPPKHVFFPRLLLCLIPVNNIGITCRIKTIPSITFSVKIQLEFLYYFICSNVLSCPPSSYFPGSVHA</sequence>
<dbReference type="OrthoDB" id="1939167at2759"/>
<dbReference type="AlphaFoldDB" id="A0A9Q1QDG5"/>
<organism evidence="1 2">
    <name type="scientific">Carnegiea gigantea</name>
    <dbReference type="NCBI Taxonomy" id="171969"/>
    <lineage>
        <taxon>Eukaryota</taxon>
        <taxon>Viridiplantae</taxon>
        <taxon>Streptophyta</taxon>
        <taxon>Embryophyta</taxon>
        <taxon>Tracheophyta</taxon>
        <taxon>Spermatophyta</taxon>
        <taxon>Magnoliopsida</taxon>
        <taxon>eudicotyledons</taxon>
        <taxon>Gunneridae</taxon>
        <taxon>Pentapetalae</taxon>
        <taxon>Caryophyllales</taxon>
        <taxon>Cactineae</taxon>
        <taxon>Cactaceae</taxon>
        <taxon>Cactoideae</taxon>
        <taxon>Echinocereeae</taxon>
        <taxon>Carnegiea</taxon>
    </lineage>
</organism>